<organism evidence="6 7">
    <name type="scientific">Oceanipulchritudo coccoides</name>
    <dbReference type="NCBI Taxonomy" id="2706888"/>
    <lineage>
        <taxon>Bacteria</taxon>
        <taxon>Pseudomonadati</taxon>
        <taxon>Verrucomicrobiota</taxon>
        <taxon>Opitutia</taxon>
        <taxon>Puniceicoccales</taxon>
        <taxon>Oceanipulchritudinaceae</taxon>
        <taxon>Oceanipulchritudo</taxon>
    </lineage>
</organism>
<keyword evidence="7" id="KW-1185">Reference proteome</keyword>
<comment type="caution">
    <text evidence="6">The sequence shown here is derived from an EMBL/GenBank/DDBJ whole genome shotgun (WGS) entry which is preliminary data.</text>
</comment>
<evidence type="ECO:0000259" key="5">
    <source>
        <dbReference type="PROSITE" id="PS51760"/>
    </source>
</evidence>
<dbReference type="AlphaFoldDB" id="A0A6B2M0K8"/>
<dbReference type="Proteomes" id="UP000478417">
    <property type="component" value="Unassembled WGS sequence"/>
</dbReference>
<evidence type="ECO:0000256" key="1">
    <source>
        <dbReference type="ARBA" id="ARBA00022801"/>
    </source>
</evidence>
<dbReference type="InterPro" id="IPR044846">
    <property type="entry name" value="GH10"/>
</dbReference>
<accession>A0A6B2M0K8</accession>
<gene>
    <name evidence="6" type="ORF">G0Q06_05435</name>
</gene>
<proteinExistence type="inferred from homology"/>
<comment type="catalytic activity">
    <reaction evidence="4">
        <text>Endohydrolysis of (1-&gt;4)-beta-D-xylosidic linkages in xylans.</text>
        <dbReference type="EC" id="3.2.1.8"/>
    </reaction>
</comment>
<dbReference type="InterPro" id="IPR001000">
    <property type="entry name" value="GH10_dom"/>
</dbReference>
<keyword evidence="1 4" id="KW-0378">Hydrolase</keyword>
<dbReference type="PRINTS" id="PR00134">
    <property type="entry name" value="GLHYDRLASE10"/>
</dbReference>
<keyword evidence="2 4" id="KW-0119">Carbohydrate metabolism</keyword>
<comment type="similarity">
    <text evidence="4">Belongs to the glycosyl hydrolase 10 (cellulase F) family.</text>
</comment>
<dbReference type="EMBL" id="JAAGNX010000001">
    <property type="protein sequence ID" value="NDV61886.1"/>
    <property type="molecule type" value="Genomic_DNA"/>
</dbReference>
<dbReference type="GO" id="GO:0000272">
    <property type="term" value="P:polysaccharide catabolic process"/>
    <property type="evidence" value="ECO:0007669"/>
    <property type="project" value="UniProtKB-KW"/>
</dbReference>
<dbReference type="SUPFAM" id="SSF51445">
    <property type="entry name" value="(Trans)glycosidases"/>
    <property type="match status" value="1"/>
</dbReference>
<dbReference type="PANTHER" id="PTHR31490:SF1">
    <property type="entry name" value="ENDO-1,4-BETA-XYLANASE 1"/>
    <property type="match status" value="1"/>
</dbReference>
<feature type="domain" description="GH10" evidence="5">
    <location>
        <begin position="54"/>
        <end position="378"/>
    </location>
</feature>
<dbReference type="SMART" id="SM00633">
    <property type="entry name" value="Glyco_10"/>
    <property type="match status" value="1"/>
</dbReference>
<dbReference type="GO" id="GO:0031176">
    <property type="term" value="F:endo-1,4-beta-xylanase activity"/>
    <property type="evidence" value="ECO:0007669"/>
    <property type="project" value="UniProtKB-EC"/>
</dbReference>
<name>A0A6B2M0K8_9BACT</name>
<dbReference type="InterPro" id="IPR017853">
    <property type="entry name" value="GH"/>
</dbReference>
<reference evidence="6 7" key="1">
    <citation type="submission" date="2020-02" db="EMBL/GenBank/DDBJ databases">
        <title>Albibacoteraceae fam. nov., the first described family within the subdivision 4 Verrucomicrobia.</title>
        <authorList>
            <person name="Xi F."/>
        </authorList>
    </citation>
    <scope>NUCLEOTIDE SEQUENCE [LARGE SCALE GENOMIC DNA]</scope>
    <source>
        <strain evidence="6 7">CK1056</strain>
    </source>
</reference>
<evidence type="ECO:0000313" key="7">
    <source>
        <dbReference type="Proteomes" id="UP000478417"/>
    </source>
</evidence>
<evidence type="ECO:0000256" key="2">
    <source>
        <dbReference type="ARBA" id="ARBA00023277"/>
    </source>
</evidence>
<evidence type="ECO:0000256" key="4">
    <source>
        <dbReference type="RuleBase" id="RU361174"/>
    </source>
</evidence>
<dbReference type="Pfam" id="PF00331">
    <property type="entry name" value="Glyco_hydro_10"/>
    <property type="match status" value="1"/>
</dbReference>
<evidence type="ECO:0000313" key="6">
    <source>
        <dbReference type="EMBL" id="NDV61886.1"/>
    </source>
</evidence>
<dbReference type="EC" id="3.2.1.8" evidence="4"/>
<dbReference type="PROSITE" id="PS51760">
    <property type="entry name" value="GH10_2"/>
    <property type="match status" value="1"/>
</dbReference>
<dbReference type="Gene3D" id="3.20.20.80">
    <property type="entry name" value="Glycosidases"/>
    <property type="match status" value="1"/>
</dbReference>
<dbReference type="PANTHER" id="PTHR31490">
    <property type="entry name" value="GLYCOSYL HYDROLASE"/>
    <property type="match status" value="1"/>
</dbReference>
<protein>
    <recommendedName>
        <fullName evidence="4">Beta-xylanase</fullName>
        <ecNumber evidence="4">3.2.1.8</ecNumber>
    </recommendedName>
</protein>
<keyword evidence="3 4" id="KW-0624">Polysaccharide degradation</keyword>
<dbReference type="RefSeq" id="WP_163963212.1">
    <property type="nucleotide sequence ID" value="NZ_JAAGNX010000001.1"/>
</dbReference>
<sequence length="442" mass="51279">MPIHEAWNLKEAEQRIEQYRKGTCTLTISLPDGSFLPEGTPVGIEQTRHAFNFGGSLAQVRSLHGQGVLEEYKVNFARLFNYSTIGFYWSLHERRRGEWNLQDYTRDAIDWAQSKGMTLRGHPLMWHNAIPKWISDTNRPVSEIDKDIKEHVRRLVRLYPEIHQWDLYNEAPGIRLVDPDWGARRWVESTGGAGPMTALVVKEVRSVKPDGYFILNHFNGNDPEYWDQVEFCLSNDVPFDAIGIQTHMHSRDSVLQEEEMNEMLKRFSVFEKPLHLSEISVLSCEPFESYKEIKAYKESINQARRQGKDLPFINSSPEWEKYQADYTRDFYTLAFSYPKVEAIIWWSVSDRAAWRGAPAGLLDRDCRPKPVYRVLDKLINQQWKTRLRTSTDESGSIGLRGFYGSYRLTVSLGKKSYVGSFEISRDSDNTVNIHLTKLIPES</sequence>
<keyword evidence="4" id="KW-0326">Glycosidase</keyword>
<evidence type="ECO:0000256" key="3">
    <source>
        <dbReference type="ARBA" id="ARBA00023326"/>
    </source>
</evidence>